<dbReference type="OMA" id="GSEDLMW"/>
<gene>
    <name evidence="1" type="ORF">G7K_0387-t1</name>
</gene>
<sequence>MPSSSTPSSPKQTPTTMTQFYIRLQEGICGGIKPATPRLLLEITSPGEGAPSIKSSERKQGTKVFKEQSAEVSAEQINGLASELKEVLAGLPTEKPRGAEDIYGLDTSIFFGSDELEWRNGGPEGCTPGLYESDIQPTAAQKAKFKDLVEKIKAIASSSLQ</sequence>
<evidence type="ECO:0000313" key="2">
    <source>
        <dbReference type="Proteomes" id="UP000033140"/>
    </source>
</evidence>
<name>A0A0E9N8M2_SAICN</name>
<keyword evidence="2" id="KW-1185">Reference proteome</keyword>
<reference evidence="1 2" key="2">
    <citation type="journal article" date="2014" name="J. Gen. Appl. Microbiol.">
        <title>The early diverging ascomycetous budding yeast Saitoella complicata has three histone deacetylases belonging to the Clr6, Hos2, and Rpd3 lineages.</title>
        <authorList>
            <person name="Nishida H."/>
            <person name="Matsumoto T."/>
            <person name="Kondo S."/>
            <person name="Hamamoto M."/>
            <person name="Yoshikawa H."/>
        </authorList>
    </citation>
    <scope>NUCLEOTIDE SEQUENCE [LARGE SCALE GENOMIC DNA]</scope>
    <source>
        <strain evidence="1 2">NRRL Y-17804</strain>
    </source>
</reference>
<accession>A0A0E9N8M2</accession>
<proteinExistence type="predicted"/>
<dbReference type="EMBL" id="BACD03000002">
    <property type="protein sequence ID" value="GAO46148.1"/>
    <property type="molecule type" value="Genomic_DNA"/>
</dbReference>
<organism evidence="1 2">
    <name type="scientific">Saitoella complicata (strain BCRC 22490 / CBS 7301 / JCM 7358 / NBRC 10748 / NRRL Y-17804)</name>
    <dbReference type="NCBI Taxonomy" id="698492"/>
    <lineage>
        <taxon>Eukaryota</taxon>
        <taxon>Fungi</taxon>
        <taxon>Dikarya</taxon>
        <taxon>Ascomycota</taxon>
        <taxon>Taphrinomycotina</taxon>
        <taxon>Taphrinomycotina incertae sedis</taxon>
        <taxon>Saitoella</taxon>
    </lineage>
</organism>
<protein>
    <submittedName>
        <fullName evidence="1">Uncharacterized protein</fullName>
    </submittedName>
</protein>
<dbReference type="AlphaFoldDB" id="A0A0E9N8M2"/>
<comment type="caution">
    <text evidence="1">The sequence shown here is derived from an EMBL/GenBank/DDBJ whole genome shotgun (WGS) entry which is preliminary data.</text>
</comment>
<evidence type="ECO:0000313" key="1">
    <source>
        <dbReference type="EMBL" id="GAO46148.1"/>
    </source>
</evidence>
<reference evidence="1 2" key="1">
    <citation type="journal article" date="2011" name="J. Gen. Appl. Microbiol.">
        <title>Draft genome sequencing of the enigmatic yeast Saitoella complicata.</title>
        <authorList>
            <person name="Nishida H."/>
            <person name="Hamamoto M."/>
            <person name="Sugiyama J."/>
        </authorList>
    </citation>
    <scope>NUCLEOTIDE SEQUENCE [LARGE SCALE GENOMIC DNA]</scope>
    <source>
        <strain evidence="1 2">NRRL Y-17804</strain>
    </source>
</reference>
<reference evidence="1 2" key="3">
    <citation type="journal article" date="2015" name="Genome Announc.">
        <title>Draft Genome Sequence of the Archiascomycetous Yeast Saitoella complicata.</title>
        <authorList>
            <person name="Yamauchi K."/>
            <person name="Kondo S."/>
            <person name="Hamamoto M."/>
            <person name="Takahashi Y."/>
            <person name="Ogura Y."/>
            <person name="Hayashi T."/>
            <person name="Nishida H."/>
        </authorList>
    </citation>
    <scope>NUCLEOTIDE SEQUENCE [LARGE SCALE GENOMIC DNA]</scope>
    <source>
        <strain evidence="1 2">NRRL Y-17804</strain>
    </source>
</reference>
<dbReference type="Proteomes" id="UP000033140">
    <property type="component" value="Unassembled WGS sequence"/>
</dbReference>